<dbReference type="InterPro" id="IPR006067">
    <property type="entry name" value="NO2/SO3_Rdtase_4Fe4S_dom"/>
</dbReference>
<comment type="similarity">
    <text evidence="1">Belongs to the nitrite and sulfite reductase 4Fe-4S domain family.</text>
</comment>
<organism evidence="10 11">
    <name type="scientific">Halorubrum pallidum</name>
    <dbReference type="NCBI Taxonomy" id="1526114"/>
    <lineage>
        <taxon>Archaea</taxon>
        <taxon>Methanobacteriati</taxon>
        <taxon>Methanobacteriota</taxon>
        <taxon>Stenosarchaea group</taxon>
        <taxon>Halobacteria</taxon>
        <taxon>Halobacteriales</taxon>
        <taxon>Haloferacaceae</taxon>
        <taxon>Halorubrum</taxon>
    </lineage>
</organism>
<evidence type="ECO:0000313" key="11">
    <source>
        <dbReference type="Proteomes" id="UP001596274"/>
    </source>
</evidence>
<dbReference type="InterPro" id="IPR045854">
    <property type="entry name" value="NO2/SO3_Rdtase_4Fe4S_sf"/>
</dbReference>
<proteinExistence type="inferred from homology"/>
<evidence type="ECO:0000256" key="7">
    <source>
        <dbReference type="ARBA" id="ARBA00023014"/>
    </source>
</evidence>
<dbReference type="PANTHER" id="PTHR32439:SF0">
    <property type="entry name" value="FERREDOXIN--NITRITE REDUCTASE, CHLOROPLASTIC"/>
    <property type="match status" value="1"/>
</dbReference>
<evidence type="ECO:0000259" key="9">
    <source>
        <dbReference type="Pfam" id="PF03460"/>
    </source>
</evidence>
<keyword evidence="4" id="KW-0479">Metal-binding</keyword>
<dbReference type="InterPro" id="IPR051329">
    <property type="entry name" value="NIR_SIR_4Fe-4S"/>
</dbReference>
<dbReference type="SUPFAM" id="SSF56014">
    <property type="entry name" value="Nitrite and sulphite reductase 4Fe-4S domain-like"/>
    <property type="match status" value="1"/>
</dbReference>
<evidence type="ECO:0000256" key="5">
    <source>
        <dbReference type="ARBA" id="ARBA00023002"/>
    </source>
</evidence>
<gene>
    <name evidence="10" type="ORF">ACFQDD_05195</name>
</gene>
<protein>
    <submittedName>
        <fullName evidence="10">Ferredoxin--nitrite reductase</fullName>
    </submittedName>
</protein>
<name>A0ABD5T187_9EURY</name>
<evidence type="ECO:0000256" key="6">
    <source>
        <dbReference type="ARBA" id="ARBA00023004"/>
    </source>
</evidence>
<dbReference type="Pfam" id="PF03460">
    <property type="entry name" value="NIR_SIR_ferr"/>
    <property type="match status" value="2"/>
</dbReference>
<feature type="non-terminal residue" evidence="10">
    <location>
        <position position="232"/>
    </location>
</feature>
<keyword evidence="7" id="KW-0411">Iron-sulfur</keyword>
<dbReference type="GO" id="GO:0051539">
    <property type="term" value="F:4 iron, 4 sulfur cluster binding"/>
    <property type="evidence" value="ECO:0007669"/>
    <property type="project" value="UniProtKB-KW"/>
</dbReference>
<reference evidence="10 11" key="1">
    <citation type="journal article" date="2019" name="Int. J. Syst. Evol. Microbiol.">
        <title>The Global Catalogue of Microorganisms (GCM) 10K type strain sequencing project: providing services to taxonomists for standard genome sequencing and annotation.</title>
        <authorList>
            <consortium name="The Broad Institute Genomics Platform"/>
            <consortium name="The Broad Institute Genome Sequencing Center for Infectious Disease"/>
            <person name="Wu L."/>
            <person name="Ma J."/>
        </authorList>
    </citation>
    <scope>NUCLEOTIDE SEQUENCE [LARGE SCALE GENOMIC DNA]</scope>
    <source>
        <strain evidence="10 11">PJ61</strain>
    </source>
</reference>
<dbReference type="AlphaFoldDB" id="A0ABD5T187"/>
<keyword evidence="11" id="KW-1185">Reference proteome</keyword>
<keyword evidence="3" id="KW-0349">Heme</keyword>
<dbReference type="InterPro" id="IPR005117">
    <property type="entry name" value="NiRdtase/SiRdtase_haem-b_fer"/>
</dbReference>
<dbReference type="SUPFAM" id="SSF55124">
    <property type="entry name" value="Nitrite/Sulfite reductase N-terminal domain-like"/>
    <property type="match status" value="1"/>
</dbReference>
<feature type="domain" description="Nitrite/sulphite reductase 4Fe-4S" evidence="8">
    <location>
        <begin position="138"/>
        <end position="230"/>
    </location>
</feature>
<accession>A0ABD5T187</accession>
<dbReference type="EMBL" id="JBHSWT010000195">
    <property type="protein sequence ID" value="MFC6770917.1"/>
    <property type="molecule type" value="Genomic_DNA"/>
</dbReference>
<dbReference type="GO" id="GO:0016491">
    <property type="term" value="F:oxidoreductase activity"/>
    <property type="evidence" value="ECO:0007669"/>
    <property type="project" value="UniProtKB-KW"/>
</dbReference>
<comment type="caution">
    <text evidence="10">The sequence shown here is derived from an EMBL/GenBank/DDBJ whole genome shotgun (WGS) entry which is preliminary data.</text>
</comment>
<evidence type="ECO:0000256" key="1">
    <source>
        <dbReference type="ARBA" id="ARBA00010429"/>
    </source>
</evidence>
<dbReference type="Pfam" id="PF01077">
    <property type="entry name" value="NIR_SIR"/>
    <property type="match status" value="1"/>
</dbReference>
<evidence type="ECO:0000313" key="10">
    <source>
        <dbReference type="EMBL" id="MFC6770917.1"/>
    </source>
</evidence>
<feature type="domain" description="Nitrite/Sulfite reductase ferredoxin-like" evidence="9">
    <location>
        <begin position="95"/>
        <end position="128"/>
    </location>
</feature>
<keyword evidence="6" id="KW-0408">Iron</keyword>
<evidence type="ECO:0000256" key="2">
    <source>
        <dbReference type="ARBA" id="ARBA00022485"/>
    </source>
</evidence>
<sequence>MVNKKEEWKSELYGDRVREKLVEFAEEGFDSIPEDERDAWFTRFKFWGVFHQRTGQESYFMMRLTNANGILEPGQLRAIAEVARDYASGPVTNPEFGDSWIDLTTRQSIQLHWIKLEDIPEIWEELESVGVTTRSSGGDTMRNISGSPVAGKDADEVIDTLPLLERFQEEIRGDDDLCNMPRKFNISISGTPEGGAQDAINDVALEPARKEIDGEETLGFNVRVGGGLGGRE</sequence>
<feature type="domain" description="Nitrite/Sulfite reductase ferredoxin-like" evidence="9">
    <location>
        <begin position="56"/>
        <end position="91"/>
    </location>
</feature>
<dbReference type="GO" id="GO:0046872">
    <property type="term" value="F:metal ion binding"/>
    <property type="evidence" value="ECO:0007669"/>
    <property type="project" value="UniProtKB-KW"/>
</dbReference>
<dbReference type="InterPro" id="IPR036136">
    <property type="entry name" value="Nit/Sulf_reduc_fer-like_dom_sf"/>
</dbReference>
<evidence type="ECO:0000259" key="8">
    <source>
        <dbReference type="Pfam" id="PF01077"/>
    </source>
</evidence>
<dbReference type="Gene3D" id="3.90.480.20">
    <property type="match status" value="1"/>
</dbReference>
<keyword evidence="2" id="KW-0004">4Fe-4S</keyword>
<dbReference type="PANTHER" id="PTHR32439">
    <property type="entry name" value="FERREDOXIN--NITRITE REDUCTASE, CHLOROPLASTIC"/>
    <property type="match status" value="1"/>
</dbReference>
<evidence type="ECO:0000256" key="3">
    <source>
        <dbReference type="ARBA" id="ARBA00022617"/>
    </source>
</evidence>
<dbReference type="Proteomes" id="UP001596274">
    <property type="component" value="Unassembled WGS sequence"/>
</dbReference>
<keyword evidence="5" id="KW-0560">Oxidoreductase</keyword>
<evidence type="ECO:0000256" key="4">
    <source>
        <dbReference type="ARBA" id="ARBA00022723"/>
    </source>
</evidence>